<accession>A0AAX3L5B7</accession>
<evidence type="ECO:0000313" key="2">
    <source>
        <dbReference type="Proteomes" id="UP001210538"/>
    </source>
</evidence>
<dbReference type="RefSeq" id="WP_059306707.1">
    <property type="nucleotide sequence ID" value="NZ_CP076536.1"/>
</dbReference>
<dbReference type="Proteomes" id="UP001210538">
    <property type="component" value="Chromosome"/>
</dbReference>
<dbReference type="AlphaFoldDB" id="A0AAX3L5B7"/>
<evidence type="ECO:0000313" key="1">
    <source>
        <dbReference type="EMBL" id="WCE11453.1"/>
    </source>
</evidence>
<keyword evidence="2" id="KW-1185">Reference proteome</keyword>
<sequence length="203" mass="22153">MTTLGTVESDWSTDVDNDFIVINEGDVAKGYIHLSAGDEITIKPDGKCTFKSSSLSNTIPVQGGKYSGGGYGVLMALAGKVKITLSPVYFDSSGNEVTTSGMSDSYLRLTDPIVNGDELIGAKNATLNSTSNIILNQNLVLIKKQYTHLYDDLRIAFSDALNNLYPDVNKNINTDGEYVDDEFKKAWDILSEMYNKGKITLIK</sequence>
<dbReference type="EMBL" id="CP116347">
    <property type="protein sequence ID" value="WCE11453.1"/>
    <property type="molecule type" value="Genomic_DNA"/>
</dbReference>
<protein>
    <recommendedName>
        <fullName evidence="3">DUF1983 domain-containing protein</fullName>
    </recommendedName>
</protein>
<reference evidence="1 2" key="1">
    <citation type="submission" date="2023-01" db="EMBL/GenBank/DDBJ databases">
        <title>Genome sequence resource and annotation of Enterobacter ludwigii, an economically important pathogen of seedling wilt with strawberry.</title>
        <authorList>
            <person name="Xie Y."/>
        </authorList>
    </citation>
    <scope>NUCLEOTIDE SEQUENCE [LARGE SCALE GENOMIC DNA]</scope>
    <source>
        <strain evidence="1 2">CM-TZ4</strain>
    </source>
</reference>
<proteinExistence type="predicted"/>
<evidence type="ECO:0008006" key="3">
    <source>
        <dbReference type="Google" id="ProtNLM"/>
    </source>
</evidence>
<name>A0AAX3L5B7_9ENTR</name>
<organism evidence="1 2">
    <name type="scientific">Enterobacter ludwigii</name>
    <dbReference type="NCBI Taxonomy" id="299767"/>
    <lineage>
        <taxon>Bacteria</taxon>
        <taxon>Pseudomonadati</taxon>
        <taxon>Pseudomonadota</taxon>
        <taxon>Gammaproteobacteria</taxon>
        <taxon>Enterobacterales</taxon>
        <taxon>Enterobacteriaceae</taxon>
        <taxon>Enterobacter</taxon>
        <taxon>Enterobacter cloacae complex</taxon>
    </lineage>
</organism>
<gene>
    <name evidence="1" type="ORF">PHA72_15290</name>
</gene>